<evidence type="ECO:0000256" key="9">
    <source>
        <dbReference type="SAM" id="SignalP"/>
    </source>
</evidence>
<keyword evidence="5" id="KW-0399">Innate immunity</keyword>
<keyword evidence="8" id="KW-0044">Antibiotic</keyword>
<comment type="subcellular location">
    <subcellularLocation>
        <location evidence="1">Secreted</location>
    </subcellularLocation>
</comment>
<dbReference type="GO" id="GO:0005576">
    <property type="term" value="C:extracellular region"/>
    <property type="evidence" value="ECO:0007669"/>
    <property type="project" value="UniProtKB-SubCell"/>
</dbReference>
<evidence type="ECO:0000256" key="1">
    <source>
        <dbReference type="ARBA" id="ARBA00004613"/>
    </source>
</evidence>
<organism evidence="11">
    <name type="scientific">Cuerna arida</name>
    <dbReference type="NCBI Taxonomy" id="1464854"/>
    <lineage>
        <taxon>Eukaryota</taxon>
        <taxon>Metazoa</taxon>
        <taxon>Ecdysozoa</taxon>
        <taxon>Arthropoda</taxon>
        <taxon>Hexapoda</taxon>
        <taxon>Insecta</taxon>
        <taxon>Pterygota</taxon>
        <taxon>Neoptera</taxon>
        <taxon>Paraneoptera</taxon>
        <taxon>Hemiptera</taxon>
        <taxon>Auchenorrhyncha</taxon>
        <taxon>Membracoidea</taxon>
        <taxon>Cicadellidae</taxon>
        <taxon>Cicadellinae</taxon>
        <taxon>Proconiini</taxon>
        <taxon>Cuerna</taxon>
    </lineage>
</organism>
<accession>A0A1B6G6V2</accession>
<dbReference type="GO" id="GO:0045087">
    <property type="term" value="P:innate immune response"/>
    <property type="evidence" value="ECO:0007669"/>
    <property type="project" value="UniProtKB-KW"/>
</dbReference>
<reference evidence="11" key="1">
    <citation type="submission" date="2015-11" db="EMBL/GenBank/DDBJ databases">
        <title>De novo transcriptome assembly of four potential Pierce s Disease insect vectors from Arizona vineyards.</title>
        <authorList>
            <person name="Tassone E.E."/>
        </authorList>
    </citation>
    <scope>NUCLEOTIDE SEQUENCE</scope>
</reference>
<dbReference type="PANTHER" id="PTHR45828">
    <property type="entry name" value="CYTOCHROME B561/FERRIC REDUCTASE TRANSMEMBRANE"/>
    <property type="match status" value="1"/>
</dbReference>
<dbReference type="Pfam" id="PF02014">
    <property type="entry name" value="Reeler"/>
    <property type="match status" value="1"/>
</dbReference>
<keyword evidence="3" id="KW-0964">Secreted</keyword>
<evidence type="ECO:0000256" key="7">
    <source>
        <dbReference type="ARBA" id="ARBA00022859"/>
    </source>
</evidence>
<dbReference type="Gene3D" id="2.60.40.4060">
    <property type="entry name" value="Reeler domain"/>
    <property type="match status" value="1"/>
</dbReference>
<feature type="chain" id="PRO_5008583360" description="Reelin domain-containing protein" evidence="9">
    <location>
        <begin position="20"/>
        <end position="170"/>
    </location>
</feature>
<keyword evidence="4" id="KW-0929">Antimicrobial</keyword>
<name>A0A1B6G6V2_9HEMI</name>
<dbReference type="InterPro" id="IPR042307">
    <property type="entry name" value="Reeler_sf"/>
</dbReference>
<dbReference type="EMBL" id="GECZ01011601">
    <property type="protein sequence ID" value="JAS58168.1"/>
    <property type="molecule type" value="Transcribed_RNA"/>
</dbReference>
<dbReference type="CDD" id="cd08544">
    <property type="entry name" value="Reeler"/>
    <property type="match status" value="1"/>
</dbReference>
<dbReference type="InterPro" id="IPR002861">
    <property type="entry name" value="Reeler_dom"/>
</dbReference>
<keyword evidence="6 9" id="KW-0732">Signal</keyword>
<feature type="signal peptide" evidence="9">
    <location>
        <begin position="1"/>
        <end position="19"/>
    </location>
</feature>
<dbReference type="GO" id="GO:0016020">
    <property type="term" value="C:membrane"/>
    <property type="evidence" value="ECO:0007669"/>
    <property type="project" value="TreeGrafter"/>
</dbReference>
<evidence type="ECO:0000256" key="4">
    <source>
        <dbReference type="ARBA" id="ARBA00022529"/>
    </source>
</evidence>
<evidence type="ECO:0000256" key="8">
    <source>
        <dbReference type="ARBA" id="ARBA00023022"/>
    </source>
</evidence>
<evidence type="ECO:0000313" key="11">
    <source>
        <dbReference type="EMBL" id="JAS58168.1"/>
    </source>
</evidence>
<dbReference type="AlphaFoldDB" id="A0A1B6G6V2"/>
<evidence type="ECO:0000256" key="2">
    <source>
        <dbReference type="ARBA" id="ARBA00008501"/>
    </source>
</evidence>
<gene>
    <name evidence="11" type="ORF">g.21224</name>
</gene>
<protein>
    <recommendedName>
        <fullName evidence="10">Reelin domain-containing protein</fullName>
    </recommendedName>
</protein>
<sequence length="170" mass="19460">MQNLAMVLWTSTILFEVKGQEDELWDPWVDNCESMLPCNLTEPQKDPLPYTVTLNRPYINSDQAVYVYIRALPPFSFQGFMIQARDDKTGQAVGEFDTHNRKISVFNCFGRPDSTAMHADSSPKTEVTARWAPEDDNDATVTFYVTIAEKVDPLGRFWACQRTKTLQIIK</sequence>
<evidence type="ECO:0000256" key="5">
    <source>
        <dbReference type="ARBA" id="ARBA00022588"/>
    </source>
</evidence>
<evidence type="ECO:0000256" key="3">
    <source>
        <dbReference type="ARBA" id="ARBA00022525"/>
    </source>
</evidence>
<evidence type="ECO:0000259" key="10">
    <source>
        <dbReference type="Pfam" id="PF02014"/>
    </source>
</evidence>
<dbReference type="InterPro" id="IPR051237">
    <property type="entry name" value="Ferric-chelate_Red/DefProt"/>
</dbReference>
<comment type="similarity">
    <text evidence="2">Belongs to the insect defense protein family.</text>
</comment>
<proteinExistence type="inferred from homology"/>
<keyword evidence="7" id="KW-0391">Immunity</keyword>
<evidence type="ECO:0000256" key="6">
    <source>
        <dbReference type="ARBA" id="ARBA00022729"/>
    </source>
</evidence>
<dbReference type="GO" id="GO:0042742">
    <property type="term" value="P:defense response to bacterium"/>
    <property type="evidence" value="ECO:0007669"/>
    <property type="project" value="UniProtKB-KW"/>
</dbReference>
<dbReference type="PANTHER" id="PTHR45828:SF9">
    <property type="entry name" value="CELL WALL INTEGRITY AND STRESS RESPONSE COMPONENT 4-LIKE-RELATED"/>
    <property type="match status" value="1"/>
</dbReference>
<feature type="domain" description="Reelin" evidence="10">
    <location>
        <begin position="32"/>
        <end position="152"/>
    </location>
</feature>